<reference evidence="2" key="1">
    <citation type="journal article" date="2017" name="Nature">
        <title>The sunflower genome provides insights into oil metabolism, flowering and Asterid evolution.</title>
        <authorList>
            <person name="Badouin H."/>
            <person name="Gouzy J."/>
            <person name="Grassa C.J."/>
            <person name="Murat F."/>
            <person name="Staton S.E."/>
            <person name="Cottret L."/>
            <person name="Lelandais-Briere C."/>
            <person name="Owens G.L."/>
            <person name="Carrere S."/>
            <person name="Mayjonade B."/>
            <person name="Legrand L."/>
            <person name="Gill N."/>
            <person name="Kane N.C."/>
            <person name="Bowers J.E."/>
            <person name="Hubner S."/>
            <person name="Bellec A."/>
            <person name="Berard A."/>
            <person name="Berges H."/>
            <person name="Blanchet N."/>
            <person name="Boniface M.C."/>
            <person name="Brunel D."/>
            <person name="Catrice O."/>
            <person name="Chaidir N."/>
            <person name="Claudel C."/>
            <person name="Donnadieu C."/>
            <person name="Faraut T."/>
            <person name="Fievet G."/>
            <person name="Helmstetter N."/>
            <person name="King M."/>
            <person name="Knapp S.J."/>
            <person name="Lai Z."/>
            <person name="Le Paslier M.C."/>
            <person name="Lippi Y."/>
            <person name="Lorenzon L."/>
            <person name="Mandel J.R."/>
            <person name="Marage G."/>
            <person name="Marchand G."/>
            <person name="Marquand E."/>
            <person name="Bret-Mestries E."/>
            <person name="Morien E."/>
            <person name="Nambeesan S."/>
            <person name="Nguyen T."/>
            <person name="Pegot-Espagnet P."/>
            <person name="Pouilly N."/>
            <person name="Raftis F."/>
            <person name="Sallet E."/>
            <person name="Schiex T."/>
            <person name="Thomas J."/>
            <person name="Vandecasteele C."/>
            <person name="Vares D."/>
            <person name="Vear F."/>
            <person name="Vautrin S."/>
            <person name="Crespi M."/>
            <person name="Mangin B."/>
            <person name="Burke J.M."/>
            <person name="Salse J."/>
            <person name="Munos S."/>
            <person name="Vincourt P."/>
            <person name="Rieseberg L.H."/>
            <person name="Langlade N.B."/>
        </authorList>
    </citation>
    <scope>NUCLEOTIDE SEQUENCE [LARGE SCALE GENOMIC DNA]</scope>
    <source>
        <strain evidence="2">cv. SF193</strain>
    </source>
</reference>
<evidence type="ECO:0000313" key="1">
    <source>
        <dbReference type="EMBL" id="OTG24129.1"/>
    </source>
</evidence>
<accession>A0A251UM57</accession>
<dbReference type="AlphaFoldDB" id="A0A251UM57"/>
<dbReference type="InParanoid" id="A0A251UM57"/>
<gene>
    <name evidence="1" type="ORF">HannXRQ_Chr05g0133211</name>
</gene>
<protein>
    <submittedName>
        <fullName evidence="1">Uncharacterized protein</fullName>
    </submittedName>
</protein>
<name>A0A251UM57_HELAN</name>
<dbReference type="EMBL" id="CM007894">
    <property type="protein sequence ID" value="OTG24129.1"/>
    <property type="molecule type" value="Genomic_DNA"/>
</dbReference>
<organism evidence="1 2">
    <name type="scientific">Helianthus annuus</name>
    <name type="common">Common sunflower</name>
    <dbReference type="NCBI Taxonomy" id="4232"/>
    <lineage>
        <taxon>Eukaryota</taxon>
        <taxon>Viridiplantae</taxon>
        <taxon>Streptophyta</taxon>
        <taxon>Embryophyta</taxon>
        <taxon>Tracheophyta</taxon>
        <taxon>Spermatophyta</taxon>
        <taxon>Magnoliopsida</taxon>
        <taxon>eudicotyledons</taxon>
        <taxon>Gunneridae</taxon>
        <taxon>Pentapetalae</taxon>
        <taxon>asterids</taxon>
        <taxon>campanulids</taxon>
        <taxon>Asterales</taxon>
        <taxon>Asteraceae</taxon>
        <taxon>Asteroideae</taxon>
        <taxon>Heliantheae alliance</taxon>
        <taxon>Heliantheae</taxon>
        <taxon>Helianthus</taxon>
    </lineage>
</organism>
<sequence>MLQFLFGHKRLVMRFSGSKQHEKLVNSSLLTAPDSHLVKAVSHSLLGVRQRALYR</sequence>
<evidence type="ECO:0000313" key="2">
    <source>
        <dbReference type="Proteomes" id="UP000215914"/>
    </source>
</evidence>
<keyword evidence="2" id="KW-1185">Reference proteome</keyword>
<proteinExistence type="predicted"/>
<dbReference type="Proteomes" id="UP000215914">
    <property type="component" value="Chromosome 5"/>
</dbReference>